<reference evidence="2 3" key="1">
    <citation type="submission" date="2018-07" db="EMBL/GenBank/DDBJ databases">
        <title>Section-level genome sequencing of Aspergillus section Nigri to investigate inter- and intra-species variation.</title>
        <authorList>
            <consortium name="DOE Joint Genome Institute"/>
            <person name="Vesth T.C."/>
            <person name="Nybo J.L."/>
            <person name="Theobald S."/>
            <person name="Frisvad J.C."/>
            <person name="Larsen T.O."/>
            <person name="Nielsen K.F."/>
            <person name="Hoof J.B."/>
            <person name="Brandl J."/>
            <person name="Salamov A."/>
            <person name="Riley R."/>
            <person name="Gladden J.M."/>
            <person name="Phatale P."/>
            <person name="Nielsen M.T."/>
            <person name="Lyhne E.K."/>
            <person name="Kogle M.E."/>
            <person name="Strasser K."/>
            <person name="McDonnell E."/>
            <person name="Barry K."/>
            <person name="Clum A."/>
            <person name="Chen C."/>
            <person name="Nolan M."/>
            <person name="Sandor L."/>
            <person name="Kuo A."/>
            <person name="Lipzen A."/>
            <person name="Hainaut M."/>
            <person name="Drula E."/>
            <person name="Tsang A."/>
            <person name="Magnuson J.K."/>
            <person name="Henrissat B."/>
            <person name="Wiebenga A."/>
            <person name="Simmons B.A."/>
            <person name="Makela M.R."/>
            <person name="De vries R.P."/>
            <person name="Grigoriev I.V."/>
            <person name="Mortensen U.H."/>
            <person name="Baker S.E."/>
            <person name="Andersen M.R."/>
        </authorList>
    </citation>
    <scope>NUCLEOTIDE SEQUENCE [LARGE SCALE GENOMIC DNA]</scope>
    <source>
        <strain evidence="2 3">ATCC 13157</strain>
    </source>
</reference>
<evidence type="ECO:0000313" key="2">
    <source>
        <dbReference type="EMBL" id="RDK44819.1"/>
    </source>
</evidence>
<dbReference type="EMBL" id="KZ851848">
    <property type="protein sequence ID" value="RDK44819.1"/>
    <property type="molecule type" value="Genomic_DNA"/>
</dbReference>
<dbReference type="Proteomes" id="UP000254937">
    <property type="component" value="Unassembled WGS sequence"/>
</dbReference>
<evidence type="ECO:0008006" key="4">
    <source>
        <dbReference type="Google" id="ProtNLM"/>
    </source>
</evidence>
<protein>
    <recommendedName>
        <fullName evidence="4">PLAC8-domain-containing protein</fullName>
    </recommendedName>
</protein>
<feature type="chain" id="PRO_5016646016" description="PLAC8-domain-containing protein" evidence="1">
    <location>
        <begin position="22"/>
        <end position="282"/>
    </location>
</feature>
<name>A0A370PRK0_ASPPH</name>
<sequence length="282" mass="30896">MNLTLILTLLATLVASIPADGSSFTDIYNPLCHKNSDCGTGCCYNGLCLAYCLHNEDDVHTELVRSLVDESLLRTEENLDITAPVCHTNRDCGTGCCYHGLCLAYCPNDMAKRGDGGATWESPGRPPKCSRRTCKGGCCRKGLCVYCYMDKRDDLEDPIDAYGYDADADAGFDVNVDADIFDDSDDAAQEPASEMMHKNIIHTGGMCSKRTCKGCCWQNICMAKCPRGERDEAVDDGEGSEETSLDLVDWNLPQVVCSRAAPCKVGCCWHGLCWGLCRWEDN</sequence>
<organism evidence="2 3">
    <name type="scientific">Aspergillus phoenicis ATCC 13157</name>
    <dbReference type="NCBI Taxonomy" id="1353007"/>
    <lineage>
        <taxon>Eukaryota</taxon>
        <taxon>Fungi</taxon>
        <taxon>Dikarya</taxon>
        <taxon>Ascomycota</taxon>
        <taxon>Pezizomycotina</taxon>
        <taxon>Eurotiomycetes</taxon>
        <taxon>Eurotiomycetidae</taxon>
        <taxon>Eurotiales</taxon>
        <taxon>Aspergillaceae</taxon>
        <taxon>Aspergillus</taxon>
    </lineage>
</organism>
<keyword evidence="1" id="KW-0732">Signal</keyword>
<proteinExistence type="predicted"/>
<accession>A0A370PRK0</accession>
<feature type="signal peptide" evidence="1">
    <location>
        <begin position="1"/>
        <end position="21"/>
    </location>
</feature>
<dbReference type="AlphaFoldDB" id="A0A370PRK0"/>
<evidence type="ECO:0000256" key="1">
    <source>
        <dbReference type="SAM" id="SignalP"/>
    </source>
</evidence>
<evidence type="ECO:0000313" key="3">
    <source>
        <dbReference type="Proteomes" id="UP000254937"/>
    </source>
</evidence>
<keyword evidence="3" id="KW-1185">Reference proteome</keyword>
<gene>
    <name evidence="2" type="ORF">M752DRAFT_312542</name>
</gene>